<dbReference type="PANTHER" id="PTHR43788">
    <property type="entry name" value="DNA2/NAM7 HELICASE FAMILY MEMBER"/>
    <property type="match status" value="1"/>
</dbReference>
<evidence type="ECO:0000313" key="5">
    <source>
        <dbReference type="Proteomes" id="UP000466431"/>
    </source>
</evidence>
<dbReference type="NCBIfam" id="NF041492">
    <property type="entry name" value="MobF"/>
    <property type="match status" value="1"/>
</dbReference>
<dbReference type="KEGG" id="mcee:MCEL_03400"/>
<accession>A0A7I7RDT7</accession>
<evidence type="ECO:0000256" key="2">
    <source>
        <dbReference type="SAM" id="MobiDB-lite"/>
    </source>
</evidence>
<keyword evidence="1" id="KW-0175">Coiled coil</keyword>
<feature type="coiled-coil region" evidence="1">
    <location>
        <begin position="1655"/>
        <end position="1708"/>
    </location>
</feature>
<dbReference type="EMBL" id="AP022591">
    <property type="protein sequence ID" value="BBY42045.1"/>
    <property type="molecule type" value="Genomic_DNA"/>
</dbReference>
<evidence type="ECO:0000259" key="3">
    <source>
        <dbReference type="Pfam" id="PF08751"/>
    </source>
</evidence>
<name>A0A7I7RDT7_MYCCF</name>
<organism evidence="4 5">
    <name type="scientific">Mycolicibacterium celeriflavum</name>
    <name type="common">Mycobacterium celeriflavum</name>
    <dbReference type="NCBI Taxonomy" id="1249101"/>
    <lineage>
        <taxon>Bacteria</taxon>
        <taxon>Bacillati</taxon>
        <taxon>Actinomycetota</taxon>
        <taxon>Actinomycetes</taxon>
        <taxon>Mycobacteriales</taxon>
        <taxon>Mycobacteriaceae</taxon>
        <taxon>Mycolicibacterium</taxon>
    </lineage>
</organism>
<reference evidence="4 5" key="1">
    <citation type="journal article" date="2019" name="Emerg. Microbes Infect.">
        <title>Comprehensive subspecies identification of 175 nontuberculous mycobacteria species based on 7547 genomic profiles.</title>
        <authorList>
            <person name="Matsumoto Y."/>
            <person name="Kinjo T."/>
            <person name="Motooka D."/>
            <person name="Nabeya D."/>
            <person name="Jung N."/>
            <person name="Uechi K."/>
            <person name="Horii T."/>
            <person name="Iida T."/>
            <person name="Fujita J."/>
            <person name="Nakamura S."/>
        </authorList>
    </citation>
    <scope>NUCLEOTIDE SEQUENCE [LARGE SCALE GENOMIC DNA]</scope>
    <source>
        <strain evidence="4 5">JCM 18439</strain>
    </source>
</reference>
<dbReference type="CDD" id="cd18809">
    <property type="entry name" value="SF1_C_RecD"/>
    <property type="match status" value="1"/>
</dbReference>
<dbReference type="InterPro" id="IPR027417">
    <property type="entry name" value="P-loop_NTPase"/>
</dbReference>
<proteinExistence type="predicted"/>
<dbReference type="Gene3D" id="3.40.50.300">
    <property type="entry name" value="P-loop containing nucleotide triphosphate hydrolases"/>
    <property type="match status" value="2"/>
</dbReference>
<dbReference type="OrthoDB" id="4524286at2"/>
<feature type="domain" description="TrwC relaxase" evidence="3">
    <location>
        <begin position="13"/>
        <end position="435"/>
    </location>
</feature>
<dbReference type="Pfam" id="PF13604">
    <property type="entry name" value="AAA_30"/>
    <property type="match status" value="1"/>
</dbReference>
<dbReference type="SUPFAM" id="SSF52540">
    <property type="entry name" value="P-loop containing nucleoside triphosphate hydrolases"/>
    <property type="match status" value="2"/>
</dbReference>
<dbReference type="Gene3D" id="2.30.30.940">
    <property type="match status" value="1"/>
</dbReference>
<sequence>MRVVVMTLHKLTAGDGYLYLVRQVAAADSTERGRSTLADYYSAKGEAPGHWMGRGLAALSDTGRCEISARAREQIWTVEAGSGVSEVQMRALYGEGLHPNADRIMAYTSGRGGRPREQLIASRLGRKFLVRDGEPEFARRLAVAYRDHNAEAGAHWNATITPDDRARIRTRVAVTLFSEEYGRPPADDRELSGFIARNTRARTTAVAGYDLTFSPVKSVSALWAIAPLPVAEQIEAAHDAAVADVLEWLQDSAAFTRTGANGVAQVDTEGLIAAAFTHRDSRAGDPDLHTHVAVSNKVSHVDANGVRRWLALDGQPLHRVTVAASELYNTRLEAHMIASLGVRFVEQARGHGKRPVREIDGMSTELMSRWSSRRAAIEARTAELAKQFQAAHGREPTNVEIIALAQQATLESREAKHEPRSLAEQRHTWRTQAVEVLGRPGLNQMLADTLARPDRTQSAPEVDADWVVARAGEMIATVSEARSTWQRHHVRAEALRQVRSHGLAHDGALVERLTDTALGQAFSVPLARVADTELGEPGALRRRDGASVFSRHGVAVYTSAATMAAERRILSAVGREDGRRATVGDVELALADSAARGRTLNPGQAALVSEMATCGRRVALALAPAGTGKTTAMAALAHAWRSSGGHVIGLAPTADAAIVLGEDLGATTDTLDKYVWSADPTKTAFGRPPKWFEKVDPDTLIVVDEAGKAATAGLDAMITDALRKGASVRLVGDDGQLSSISAGGVLRDIAETTDALTLSEVVRFRSAAEAAAGLALHDADPAGIGFYIDNHRVHVGTDDTAADMAYQAWRADLAAGADSILLAPTNDVINALNARARTDRLAADPAAASAASVVLADQLTASAGDTIRTRKNARWIPIGRNDFVRNGYRYTITEVMTDGSLKARHLRSGRIVTLPADYIAEHVTLGYAATIDSAQGLTAGRRDTKGSCHIVGSDMLTRQALYVAMTRATDENHLYLSTAEGDPHRLLSPKATHPDTAVDVLTRTLARDGAQVSATTAARQAADPAARLAAASDMYYDALGAAAENRLGVGARDRLDAIADEVIPALSTREAWPVLRRNLAVLALSGADPHQLLVDALAKGSVDDAADPAAVLDYRIDPAGTHSSGVGVLRWLPAIPEALADDPQWGDYLARREHLVGTLADAIRERAQGWTNATAPAWARPLITVNRALTAEIAVFRAAVGVEEADTRLTGARQFPVRTRDVQALLQHHAAAGIGRRSADTTRWNDLIDAIDPRLRSDAYWPQLAAHLAQATRTTPDLRQIITTAARQGPLPDELPAAALWWRIAGALSPTATLATTHSRLRPAWIRDVDAVFGSVLAETITSDPAWPGLVAAISAVNPHKWTPRDLLSVAAEHLADASADSDPIAPGDYARLITYTVDAFTHRLQAHLGVDFDDIPTPDDTDAPPDPAEEHLLPPDPEDTYPTIDERAALDDYFDDAPPDPHTFEYPPDEFDELQFEDLSANRPIPELGITIERLTTLRDEYQTVCKEITTLDADIRAGNGPAMRAAADELLRMRHQVDADRPYSHAVTAVMEQWADADAAYNDILRMIEHARTQLDTLHAAPERDDLDIASAQADLAFHTRRLPKQPPSLQFQHAFSEAQAARTAAAGGHKIVTEHDIVTARGDAERADQAARAALSERRQALRRELDRADRDVAAAFAAAQTATSDALETLLDSARSEVELLRAASHIDFDRTPLAIPATALAAHEPHTADRLKTLAAMPYRLSLLRADSGDRETAAALYTLRSTANAAGRKVLWLSTTNEATTSARIAELADTFTTIAEAHQRISDQQWTLPPGTIIVIDNPADTDPARLAGIAHHTASAGARAIIIDPTGHHGPSTPALRLLNALPWASTLTANNQAAENLRLDEPTPAVTLADRLGRTRLSEPWRQLLTQCDTAARAVRAAHRRQLTLTWRTPDAAIDEPEHTLTAGSLDIDE</sequence>
<feature type="region of interest" description="Disordered" evidence="2">
    <location>
        <begin position="1412"/>
        <end position="1441"/>
    </location>
</feature>
<dbReference type="InterPro" id="IPR050534">
    <property type="entry name" value="Coronavir_polyprotein_1ab"/>
</dbReference>
<dbReference type="SUPFAM" id="SSF55464">
    <property type="entry name" value="Origin of replication-binding domain, RBD-like"/>
    <property type="match status" value="1"/>
</dbReference>
<gene>
    <name evidence="4" type="ORF">MCEL_03400</name>
</gene>
<keyword evidence="5" id="KW-1185">Reference proteome</keyword>
<evidence type="ECO:0000313" key="4">
    <source>
        <dbReference type="EMBL" id="BBY42045.1"/>
    </source>
</evidence>
<dbReference type="Pfam" id="PF08751">
    <property type="entry name" value="TrwC"/>
    <property type="match status" value="1"/>
</dbReference>
<dbReference type="Proteomes" id="UP000466431">
    <property type="component" value="Chromosome"/>
</dbReference>
<dbReference type="InterPro" id="IPR014862">
    <property type="entry name" value="TrwC"/>
</dbReference>
<protein>
    <recommendedName>
        <fullName evidence="3">TrwC relaxase domain-containing protein</fullName>
    </recommendedName>
</protein>
<feature type="compositionally biased region" description="Acidic residues" evidence="2">
    <location>
        <begin position="1412"/>
        <end position="1424"/>
    </location>
</feature>
<evidence type="ECO:0000256" key="1">
    <source>
        <dbReference type="SAM" id="Coils"/>
    </source>
</evidence>